<dbReference type="AlphaFoldDB" id="A0A238VQV8"/>
<organism evidence="15 16">
    <name type="scientific">Haloechinothrix alba</name>
    <dbReference type="NCBI Taxonomy" id="664784"/>
    <lineage>
        <taxon>Bacteria</taxon>
        <taxon>Bacillati</taxon>
        <taxon>Actinomycetota</taxon>
        <taxon>Actinomycetes</taxon>
        <taxon>Pseudonocardiales</taxon>
        <taxon>Pseudonocardiaceae</taxon>
        <taxon>Haloechinothrix</taxon>
    </lineage>
</organism>
<evidence type="ECO:0000259" key="14">
    <source>
        <dbReference type="Pfam" id="PF01979"/>
    </source>
</evidence>
<feature type="binding site" evidence="11">
    <location>
        <position position="232"/>
    </location>
    <ligand>
        <name>substrate</name>
    </ligand>
</feature>
<dbReference type="Proteomes" id="UP000198348">
    <property type="component" value="Unassembled WGS sequence"/>
</dbReference>
<evidence type="ECO:0000256" key="5">
    <source>
        <dbReference type="ARBA" id="ARBA00022801"/>
    </source>
</evidence>
<evidence type="ECO:0000256" key="8">
    <source>
        <dbReference type="ARBA" id="ARBA00060590"/>
    </source>
</evidence>
<evidence type="ECO:0000256" key="6">
    <source>
        <dbReference type="ARBA" id="ARBA00023277"/>
    </source>
</evidence>
<accession>A0A238VQV8</accession>
<protein>
    <recommendedName>
        <fullName evidence="3">N-acetylglucosamine-6-phosphate deacetylase</fullName>
        <ecNumber evidence="2">3.5.1.25</ecNumber>
    </recommendedName>
</protein>
<dbReference type="CDD" id="cd00854">
    <property type="entry name" value="NagA"/>
    <property type="match status" value="1"/>
</dbReference>
<dbReference type="InterPro" id="IPR011059">
    <property type="entry name" value="Metal-dep_hydrolase_composite"/>
</dbReference>
<feature type="binding site" evidence="11">
    <location>
        <position position="145"/>
    </location>
    <ligand>
        <name>substrate</name>
    </ligand>
</feature>
<dbReference type="SUPFAM" id="SSF51556">
    <property type="entry name" value="Metallo-dependent hydrolases"/>
    <property type="match status" value="1"/>
</dbReference>
<feature type="binding site" evidence="11">
    <location>
        <begin position="224"/>
        <end position="225"/>
    </location>
    <ligand>
        <name>substrate</name>
    </ligand>
</feature>
<feature type="binding site" evidence="12">
    <location>
        <position position="200"/>
    </location>
    <ligand>
        <name>Zn(2+)</name>
        <dbReference type="ChEBI" id="CHEBI:29105"/>
    </ligand>
</feature>
<dbReference type="EMBL" id="FZNW01000003">
    <property type="protein sequence ID" value="SNR36163.1"/>
    <property type="molecule type" value="Genomic_DNA"/>
</dbReference>
<dbReference type="EC" id="3.5.1.25" evidence="2"/>
<dbReference type="NCBIfam" id="TIGR00221">
    <property type="entry name" value="nagA"/>
    <property type="match status" value="1"/>
</dbReference>
<evidence type="ECO:0000256" key="1">
    <source>
        <dbReference type="ARBA" id="ARBA00010716"/>
    </source>
</evidence>
<feature type="region of interest" description="Disordered" evidence="13">
    <location>
        <begin position="1"/>
        <end position="27"/>
    </location>
</feature>
<evidence type="ECO:0000256" key="13">
    <source>
        <dbReference type="SAM" id="MobiDB-lite"/>
    </source>
</evidence>
<evidence type="ECO:0000313" key="16">
    <source>
        <dbReference type="Proteomes" id="UP000198348"/>
    </source>
</evidence>
<evidence type="ECO:0000256" key="2">
    <source>
        <dbReference type="ARBA" id="ARBA00011899"/>
    </source>
</evidence>
<dbReference type="Pfam" id="PF01979">
    <property type="entry name" value="Amidohydro_1"/>
    <property type="match status" value="1"/>
</dbReference>
<gene>
    <name evidence="15" type="ORF">SAMN06265360_103202</name>
</gene>
<keyword evidence="5 9" id="KW-0378">Hydrolase</keyword>
<evidence type="ECO:0000313" key="15">
    <source>
        <dbReference type="EMBL" id="SNR36163.1"/>
    </source>
</evidence>
<evidence type="ECO:0000256" key="3">
    <source>
        <dbReference type="ARBA" id="ARBA00018029"/>
    </source>
</evidence>
<feature type="binding site" evidence="11">
    <location>
        <begin position="313"/>
        <end position="315"/>
    </location>
    <ligand>
        <name>substrate</name>
    </ligand>
</feature>
<proteinExistence type="inferred from homology"/>
<name>A0A238VQV8_9PSEU</name>
<dbReference type="InterPro" id="IPR003764">
    <property type="entry name" value="GlcNAc_6-P_deAcase"/>
</dbReference>
<feature type="domain" description="Amidohydrolase-related" evidence="14">
    <location>
        <begin position="59"/>
        <end position="385"/>
    </location>
</feature>
<dbReference type="GO" id="GO:0008448">
    <property type="term" value="F:N-acetylglucosamine-6-phosphate deacetylase activity"/>
    <property type="evidence" value="ECO:0007669"/>
    <property type="project" value="UniProtKB-EC"/>
</dbReference>
<dbReference type="FunFam" id="3.20.20.140:FF:000004">
    <property type="entry name" value="N-acetylglucosamine-6-phosphate deacetylase"/>
    <property type="match status" value="1"/>
</dbReference>
<reference evidence="15 16" key="1">
    <citation type="submission" date="2017-06" db="EMBL/GenBank/DDBJ databases">
        <authorList>
            <person name="Kim H.J."/>
            <person name="Triplett B.A."/>
        </authorList>
    </citation>
    <scope>NUCLEOTIDE SEQUENCE [LARGE SCALE GENOMIC DNA]</scope>
    <source>
        <strain evidence="15 16">DSM 45207</strain>
    </source>
</reference>
<comment type="catalytic activity">
    <reaction evidence="7">
        <text>N-acetyl-D-glucosamine 6-phosphate + H2O = D-glucosamine 6-phosphate + acetate</text>
        <dbReference type="Rhea" id="RHEA:22936"/>
        <dbReference type="ChEBI" id="CHEBI:15377"/>
        <dbReference type="ChEBI" id="CHEBI:30089"/>
        <dbReference type="ChEBI" id="CHEBI:57513"/>
        <dbReference type="ChEBI" id="CHEBI:58725"/>
        <dbReference type="EC" id="3.5.1.25"/>
    </reaction>
</comment>
<keyword evidence="4 12" id="KW-0479">Metal-binding</keyword>
<dbReference type="Gene3D" id="3.20.20.140">
    <property type="entry name" value="Metal-dependent hydrolases"/>
    <property type="match status" value="1"/>
</dbReference>
<dbReference type="SUPFAM" id="SSF51338">
    <property type="entry name" value="Composite domain of metallo-dependent hydrolases"/>
    <property type="match status" value="1"/>
</dbReference>
<dbReference type="PANTHER" id="PTHR11113:SF14">
    <property type="entry name" value="N-ACETYLGLUCOSAMINE-6-PHOSPHATE DEACETYLASE"/>
    <property type="match status" value="1"/>
</dbReference>
<feature type="binding site" evidence="11">
    <location>
        <position position="256"/>
    </location>
    <ligand>
        <name>substrate</name>
    </ligand>
</feature>
<dbReference type="InterPro" id="IPR006680">
    <property type="entry name" value="Amidohydro-rel"/>
</dbReference>
<dbReference type="InterPro" id="IPR032466">
    <property type="entry name" value="Metal_Hydrolase"/>
</dbReference>
<feature type="active site" description="Proton donor/acceptor" evidence="10">
    <location>
        <position position="279"/>
    </location>
</feature>
<comment type="pathway">
    <text evidence="8">Amino-sugar metabolism; N-acetylneuraminate degradation; D-fructose 6-phosphate from N-acetylneuraminate: step 4/5.</text>
</comment>
<evidence type="ECO:0000256" key="4">
    <source>
        <dbReference type="ARBA" id="ARBA00022723"/>
    </source>
</evidence>
<keyword evidence="16" id="KW-1185">Reference proteome</keyword>
<keyword evidence="6 9" id="KW-0119">Carbohydrate metabolism</keyword>
<evidence type="ECO:0000256" key="7">
    <source>
        <dbReference type="ARBA" id="ARBA00047647"/>
    </source>
</evidence>
<feature type="binding site" evidence="12">
    <location>
        <position position="221"/>
    </location>
    <ligand>
        <name>Zn(2+)</name>
        <dbReference type="ChEBI" id="CHEBI:29105"/>
    </ligand>
</feature>
<dbReference type="GO" id="GO:0046872">
    <property type="term" value="F:metal ion binding"/>
    <property type="evidence" value="ECO:0007669"/>
    <property type="project" value="UniProtKB-KW"/>
</dbReference>
<dbReference type="Gene3D" id="2.30.40.10">
    <property type="entry name" value="Urease, subunit C, domain 1"/>
    <property type="match status" value="1"/>
</dbReference>
<feature type="binding site" evidence="12">
    <location>
        <position position="134"/>
    </location>
    <ligand>
        <name>Zn(2+)</name>
        <dbReference type="ChEBI" id="CHEBI:29105"/>
    </ligand>
</feature>
<sequence length="390" mass="40683">MVSEQTSRPDGHVLRAGTVTTPTESHHHGWVHIVGDRVRQVGAGEPPVPAPVVHLPALTVLPGFVDAHTHGGGGFSYSDGDPDAAANAARTHLRHGTTSTVASLVSAPLESLERAVRALADLVDDGLLSGVHLEGPWLSERHRGAHAPEHLRPPRPEEVERLLTAGRGTISMVTLAPELDGGIDAVRRIVGHGAVAAIGHTDATYATTRRAIDAGATVGTHLFNGMRSTHHREPGPAVALTEDGRCRVELIADGHHLHDAMLRHAALVAGTDRVLLVSDSIAAAGAPDGRYRVGELDVVVRHGQARLATTGSLAGSTLTLDAAVRRFVEATGYPLGQAVRAASSTPARTLGLTDAGSLAPGHRADLVAVNDALRVEGVMRAGRWVIRPGS</sequence>
<evidence type="ECO:0000256" key="10">
    <source>
        <dbReference type="PIRSR" id="PIRSR038994-1"/>
    </source>
</evidence>
<dbReference type="PIRSF" id="PIRSF038994">
    <property type="entry name" value="NagA"/>
    <property type="match status" value="1"/>
</dbReference>
<evidence type="ECO:0000256" key="12">
    <source>
        <dbReference type="PIRSR" id="PIRSR038994-3"/>
    </source>
</evidence>
<evidence type="ECO:0000256" key="9">
    <source>
        <dbReference type="PIRNR" id="PIRNR038994"/>
    </source>
</evidence>
<dbReference type="PANTHER" id="PTHR11113">
    <property type="entry name" value="N-ACETYLGLUCOSAMINE-6-PHOSPHATE DEACETYLASE"/>
    <property type="match status" value="1"/>
</dbReference>
<comment type="similarity">
    <text evidence="1 9">Belongs to the metallo-dependent hydrolases superfamily. NagA family.</text>
</comment>
<dbReference type="GO" id="GO:0006046">
    <property type="term" value="P:N-acetylglucosamine catabolic process"/>
    <property type="evidence" value="ECO:0007669"/>
    <property type="project" value="TreeGrafter"/>
</dbReference>
<comment type="cofactor">
    <cofactor evidence="12">
        <name>a divalent metal cation</name>
        <dbReference type="ChEBI" id="CHEBI:60240"/>
    </cofactor>
    <text evidence="12">Binds 1 divalent metal cation per subunit.</text>
</comment>
<evidence type="ECO:0000256" key="11">
    <source>
        <dbReference type="PIRSR" id="PIRSR038994-2"/>
    </source>
</evidence>